<dbReference type="Proteomes" id="UP000076078">
    <property type="component" value="Unassembled WGS sequence"/>
</dbReference>
<dbReference type="GO" id="GO:0005737">
    <property type="term" value="C:cytoplasm"/>
    <property type="evidence" value="ECO:0007669"/>
    <property type="project" value="TreeGrafter"/>
</dbReference>
<dbReference type="InterPro" id="IPR050452">
    <property type="entry name" value="Metacaspase"/>
</dbReference>
<dbReference type="Pfam" id="PF15711">
    <property type="entry name" value="ILEI"/>
    <property type="match status" value="2"/>
</dbReference>
<feature type="domain" description="ILEI/PANDER" evidence="2">
    <location>
        <begin position="213"/>
        <end position="272"/>
    </location>
</feature>
<reference evidence="3 4" key="1">
    <citation type="submission" date="2015-12" db="EMBL/GenBank/DDBJ databases">
        <title>Dictyostelia acquired genes for synthesis and detection of signals that induce cell-type specialization by lateral gene transfer from prokaryotes.</title>
        <authorList>
            <person name="Gloeckner G."/>
            <person name="Schaap P."/>
        </authorList>
    </citation>
    <scope>NUCLEOTIDE SEQUENCE [LARGE SCALE GENOMIC DNA]</scope>
    <source>
        <strain evidence="3 4">TK</strain>
    </source>
</reference>
<accession>A0A151Z8W7</accession>
<dbReference type="InParanoid" id="A0A151Z8W7"/>
<evidence type="ECO:0000313" key="4">
    <source>
        <dbReference type="Proteomes" id="UP000076078"/>
    </source>
</evidence>
<dbReference type="Gene3D" id="3.40.50.12660">
    <property type="match status" value="1"/>
</dbReference>
<dbReference type="PANTHER" id="PTHR48104">
    <property type="entry name" value="METACASPASE-4"/>
    <property type="match status" value="1"/>
</dbReference>
<dbReference type="STRING" id="361077.A0A151Z8W7"/>
<evidence type="ECO:0000313" key="3">
    <source>
        <dbReference type="EMBL" id="KYQ90400.1"/>
    </source>
</evidence>
<dbReference type="OrthoDB" id="20902at2759"/>
<dbReference type="EMBL" id="LODT01000037">
    <property type="protein sequence ID" value="KYQ90400.1"/>
    <property type="molecule type" value="Genomic_DNA"/>
</dbReference>
<evidence type="ECO:0000256" key="1">
    <source>
        <dbReference type="ARBA" id="ARBA00009005"/>
    </source>
</evidence>
<keyword evidence="4" id="KW-1185">Reference proteome</keyword>
<evidence type="ECO:0000259" key="2">
    <source>
        <dbReference type="Pfam" id="PF15711"/>
    </source>
</evidence>
<sequence length="718" mass="82637">MNRNTIKISIKNNSPRFYYNGRTENWVVKSHSINLWLECKTTSSFQIPFHLFHFDIKNEKEIDKFSKVIESIKYGKNVAIYIHGNLSYSPLGKDSHFYRAMETLGCTKIMDFIDLPDKHKTFRLLSIKGSIIGNASELINENDTSLEKEMVHLEKYIEKRSLNVLINELGPSLVVDPKPDTSKKPMEEKLKFQNGLNICVYNRQLKFLAMLPIEYLYSIDKSCIIVVVSNGHSHGNLSYQVLQYLETELGSKYIREYHQNPFSKWFLISQFGQPNAYCEQISNSYCYGKYVQYYQVASGEPIQGNYCCTGSSEMEFNRNHTYSILNGILQSVPSNSMGFSLIEVSDDIYRQFKNSFYDFTDSSELKRLIDDIDLIPKYRHVLISSTNFPGTFKIPKDVAEAFRSLGSQLSYRLKGSCCYCLVGRKGSPPGSVDELLSFDCPISLCCVEPFCHPDPKYIISPEPVPKQRVVRALLVGIQYQDENYTHVNDTILNHGLALVHCGYVDKDSIKILLHDKDTDPTLGPSKKNLLYHIQNWLLKDLKAGDTIYFAYAGHCFRVDPFIQDIETDYHYNFICTLDDELRYIQPISSMEFQSLFSEVPNGVNISMLFDCSFAKGIIEDGLNKCSYPLNRQSISFFSEDVNTLKSLPKDYQFLQNFNKILAEQTRIELIERGISKTKKMTYRQILSKLKIADMNEHHHPILLNQSNKSNDLHFLSSI</sequence>
<gene>
    <name evidence="3" type="ORF">DLAC_09018</name>
</gene>
<organism evidence="3 4">
    <name type="scientific">Tieghemostelium lacteum</name>
    <name type="common">Slime mold</name>
    <name type="synonym">Dictyostelium lacteum</name>
    <dbReference type="NCBI Taxonomy" id="361077"/>
    <lineage>
        <taxon>Eukaryota</taxon>
        <taxon>Amoebozoa</taxon>
        <taxon>Evosea</taxon>
        <taxon>Eumycetozoa</taxon>
        <taxon>Dictyostelia</taxon>
        <taxon>Dictyosteliales</taxon>
        <taxon>Raperosteliaceae</taxon>
        <taxon>Tieghemostelium</taxon>
    </lineage>
</organism>
<dbReference type="GO" id="GO:0004197">
    <property type="term" value="F:cysteine-type endopeptidase activity"/>
    <property type="evidence" value="ECO:0007669"/>
    <property type="project" value="TreeGrafter"/>
</dbReference>
<comment type="caution">
    <text evidence="3">The sequence shown here is derived from an EMBL/GenBank/DDBJ whole genome shotgun (WGS) entry which is preliminary data.</text>
</comment>
<dbReference type="InterPro" id="IPR039477">
    <property type="entry name" value="ILEI/PANDER_dom"/>
</dbReference>
<comment type="similarity">
    <text evidence="1">Belongs to the peptidase C14B family.</text>
</comment>
<dbReference type="GO" id="GO:0006508">
    <property type="term" value="P:proteolysis"/>
    <property type="evidence" value="ECO:0007669"/>
    <property type="project" value="TreeGrafter"/>
</dbReference>
<protein>
    <recommendedName>
        <fullName evidence="2">ILEI/PANDER domain-containing protein</fullName>
    </recommendedName>
</protein>
<dbReference type="PANTHER" id="PTHR48104:SF30">
    <property type="entry name" value="METACASPASE-1"/>
    <property type="match status" value="1"/>
</dbReference>
<proteinExistence type="inferred from homology"/>
<name>A0A151Z8W7_TIELA</name>
<feature type="domain" description="ILEI/PANDER" evidence="2">
    <location>
        <begin position="352"/>
        <end position="427"/>
    </location>
</feature>
<dbReference type="AlphaFoldDB" id="A0A151Z8W7"/>